<dbReference type="InterPro" id="IPR050679">
    <property type="entry name" value="Bact_HTH_transcr_reg"/>
</dbReference>
<protein>
    <submittedName>
        <fullName evidence="5">GntR family transcriptional regulator</fullName>
    </submittedName>
</protein>
<dbReference type="Proteomes" id="UP001597371">
    <property type="component" value="Unassembled WGS sequence"/>
</dbReference>
<evidence type="ECO:0000256" key="3">
    <source>
        <dbReference type="ARBA" id="ARBA00023163"/>
    </source>
</evidence>
<reference evidence="6" key="1">
    <citation type="journal article" date="2019" name="Int. J. Syst. Evol. Microbiol.">
        <title>The Global Catalogue of Microorganisms (GCM) 10K type strain sequencing project: providing services to taxonomists for standard genome sequencing and annotation.</title>
        <authorList>
            <consortium name="The Broad Institute Genomics Platform"/>
            <consortium name="The Broad Institute Genome Sequencing Center for Infectious Disease"/>
            <person name="Wu L."/>
            <person name="Ma J."/>
        </authorList>
    </citation>
    <scope>NUCLEOTIDE SEQUENCE [LARGE SCALE GENOMIC DNA]</scope>
    <source>
        <strain evidence="6">ZS-35-S2</strain>
    </source>
</reference>
<keyword evidence="1" id="KW-0805">Transcription regulation</keyword>
<keyword evidence="2" id="KW-0238">DNA-binding</keyword>
<comment type="caution">
    <text evidence="5">The sequence shown here is derived from an EMBL/GenBank/DDBJ whole genome shotgun (WGS) entry which is preliminary data.</text>
</comment>
<dbReference type="InterPro" id="IPR011663">
    <property type="entry name" value="UTRA"/>
</dbReference>
<dbReference type="InterPro" id="IPR028978">
    <property type="entry name" value="Chorismate_lyase_/UTRA_dom_sf"/>
</dbReference>
<dbReference type="Gene3D" id="3.40.1410.10">
    <property type="entry name" value="Chorismate lyase-like"/>
    <property type="match status" value="1"/>
</dbReference>
<evidence type="ECO:0000256" key="1">
    <source>
        <dbReference type="ARBA" id="ARBA00023015"/>
    </source>
</evidence>
<dbReference type="SUPFAM" id="SSF46785">
    <property type="entry name" value="Winged helix' DNA-binding domain"/>
    <property type="match status" value="1"/>
</dbReference>
<evidence type="ECO:0000313" key="5">
    <source>
        <dbReference type="EMBL" id="MFD2238321.1"/>
    </source>
</evidence>
<keyword evidence="3" id="KW-0804">Transcription</keyword>
<accession>A0ABW5CP59</accession>
<dbReference type="CDD" id="cd07377">
    <property type="entry name" value="WHTH_GntR"/>
    <property type="match status" value="1"/>
</dbReference>
<evidence type="ECO:0000256" key="2">
    <source>
        <dbReference type="ARBA" id="ARBA00023125"/>
    </source>
</evidence>
<keyword evidence="6" id="KW-1185">Reference proteome</keyword>
<name>A0ABW5CP59_9HYPH</name>
<dbReference type="InterPro" id="IPR036388">
    <property type="entry name" value="WH-like_DNA-bd_sf"/>
</dbReference>
<dbReference type="PANTHER" id="PTHR44846:SF1">
    <property type="entry name" value="MANNOSYL-D-GLYCERATE TRANSPORT_METABOLISM SYSTEM REPRESSOR MNGR-RELATED"/>
    <property type="match status" value="1"/>
</dbReference>
<gene>
    <name evidence="5" type="ORF">ACFSKQ_12760</name>
</gene>
<dbReference type="SUPFAM" id="SSF64288">
    <property type="entry name" value="Chorismate lyase-like"/>
    <property type="match status" value="1"/>
</dbReference>
<dbReference type="InterPro" id="IPR000524">
    <property type="entry name" value="Tscrpt_reg_HTH_GntR"/>
</dbReference>
<dbReference type="Pfam" id="PF07702">
    <property type="entry name" value="UTRA"/>
    <property type="match status" value="1"/>
</dbReference>
<sequence>MSLAKQFNTRPLYQQVADEFISRIVSRQWAPGQSIENEADLARSLGISLGTVRKAFDILSEHRLLDRQQGRGTTVADLDSASANGRFSNIRDLQGRRIRGDVEVGAVSLALPTPRVAAALGVNGRTPLVRFERQRFHHGRCFMVEEVHLRADASAHNASPQDLRRIALERWQGQDLATRKCETVGAAPAEERDVAIFGIGRMGAVLTLERVIYSYQERPLELRIARCHLGDDLTYGAT</sequence>
<dbReference type="Gene3D" id="1.10.10.10">
    <property type="entry name" value="Winged helix-like DNA-binding domain superfamily/Winged helix DNA-binding domain"/>
    <property type="match status" value="1"/>
</dbReference>
<dbReference type="SMART" id="SM00866">
    <property type="entry name" value="UTRA"/>
    <property type="match status" value="1"/>
</dbReference>
<feature type="domain" description="HTH gntR-type" evidence="4">
    <location>
        <begin position="10"/>
        <end position="78"/>
    </location>
</feature>
<proteinExistence type="predicted"/>
<dbReference type="PROSITE" id="PS50949">
    <property type="entry name" value="HTH_GNTR"/>
    <property type="match status" value="1"/>
</dbReference>
<dbReference type="Pfam" id="PF00392">
    <property type="entry name" value="GntR"/>
    <property type="match status" value="1"/>
</dbReference>
<dbReference type="EMBL" id="JBHUIJ010000016">
    <property type="protein sequence ID" value="MFD2238321.1"/>
    <property type="molecule type" value="Genomic_DNA"/>
</dbReference>
<organism evidence="5 6">
    <name type="scientific">Aureimonas populi</name>
    <dbReference type="NCBI Taxonomy" id="1701758"/>
    <lineage>
        <taxon>Bacteria</taxon>
        <taxon>Pseudomonadati</taxon>
        <taxon>Pseudomonadota</taxon>
        <taxon>Alphaproteobacteria</taxon>
        <taxon>Hyphomicrobiales</taxon>
        <taxon>Aurantimonadaceae</taxon>
        <taxon>Aureimonas</taxon>
    </lineage>
</organism>
<dbReference type="PANTHER" id="PTHR44846">
    <property type="entry name" value="MANNOSYL-D-GLYCERATE TRANSPORT/METABOLISM SYSTEM REPRESSOR MNGR-RELATED"/>
    <property type="match status" value="1"/>
</dbReference>
<dbReference type="RefSeq" id="WP_209736998.1">
    <property type="nucleotide sequence ID" value="NZ_CP072611.1"/>
</dbReference>
<evidence type="ECO:0000313" key="6">
    <source>
        <dbReference type="Proteomes" id="UP001597371"/>
    </source>
</evidence>
<dbReference type="InterPro" id="IPR036390">
    <property type="entry name" value="WH_DNA-bd_sf"/>
</dbReference>
<dbReference type="SMART" id="SM00345">
    <property type="entry name" value="HTH_GNTR"/>
    <property type="match status" value="1"/>
</dbReference>
<evidence type="ECO:0000259" key="4">
    <source>
        <dbReference type="PROSITE" id="PS50949"/>
    </source>
</evidence>